<dbReference type="InterPro" id="IPR046373">
    <property type="entry name" value="Acyl-CoA_Oxase/DH_mid-dom_sf"/>
</dbReference>
<dbReference type="Proteomes" id="UP000886657">
    <property type="component" value="Unassembled WGS sequence"/>
</dbReference>
<organism evidence="6 7">
    <name type="scientific">Candidatus Geothrix skivensis</name>
    <dbReference type="NCBI Taxonomy" id="2954439"/>
    <lineage>
        <taxon>Bacteria</taxon>
        <taxon>Pseudomonadati</taxon>
        <taxon>Acidobacteriota</taxon>
        <taxon>Holophagae</taxon>
        <taxon>Holophagales</taxon>
        <taxon>Holophagaceae</taxon>
        <taxon>Geothrix</taxon>
    </lineage>
</organism>
<dbReference type="Pfam" id="PF00441">
    <property type="entry name" value="Acyl-CoA_dh_1"/>
    <property type="match status" value="1"/>
</dbReference>
<dbReference type="Gene3D" id="2.40.110.10">
    <property type="entry name" value="Butyryl-CoA Dehydrogenase, subunit A, domain 2"/>
    <property type="match status" value="1"/>
</dbReference>
<evidence type="ECO:0000256" key="2">
    <source>
        <dbReference type="ARBA" id="ARBA00009347"/>
    </source>
</evidence>
<sequence>MLLFNPKRLRAEHPDPKLNEFLAKTVAFFEAKGKRRLKEDDRERVWYADFLAFVQREKVFATLLTPEGYGGPDCRWDTSRLCAFNEVLGFYGLCYWYTWQVSILGLGPIWMSANEPLKRRAARLLDEGGIFAFGLSEKEHGADIYATDLLLVPQADGGYRAQGDKYYIGNGNEAAIVSTFGRLPGTGEYVFFAVDSQHPAFELVKNITATQSYVAEFKLNDYPVPEADLLSRGDEAWNAALNTVNIGKYNLGWATIGICTHAFYEAINHASGRILYGQPVTALPHVKQMFLDAYARLVAMRLFALRASDYLRAASKEDRRYLLYNPVVKMKVTTQGEQVIDLLWDVIAAKGFEKDMYFEAATRDIRALPKLEGTVHVNIALIVKFMQNYFFSPAEYPEVPRRLEARNDDFLFDQGPAKGLGKIQFHDYRKAYASRDLPNVQIFREQIKVFRKLLLEATPDAAQQRDIDFLLAVGEIFTLVVYGQLILENAALLEISDDLVDQIFDVMVRDLSRYALTLHGKPSSTEVQMACCLSLIRKAHVDEARSQRVLETHVYNLDGAYTMTE</sequence>
<dbReference type="InterPro" id="IPR037069">
    <property type="entry name" value="AcylCoA_DH/ox_N_sf"/>
</dbReference>
<dbReference type="Gene3D" id="1.10.540.10">
    <property type="entry name" value="Acyl-CoA dehydrogenase/oxidase, N-terminal domain"/>
    <property type="match status" value="1"/>
</dbReference>
<accession>A0A9D7XK83</accession>
<evidence type="ECO:0000256" key="4">
    <source>
        <dbReference type="ARBA" id="ARBA00022827"/>
    </source>
</evidence>
<dbReference type="GO" id="GO:0003995">
    <property type="term" value="F:acyl-CoA dehydrogenase activity"/>
    <property type="evidence" value="ECO:0007669"/>
    <property type="project" value="TreeGrafter"/>
</dbReference>
<protein>
    <submittedName>
        <fullName evidence="6">Acyl-CoA dehydrogenase</fullName>
    </submittedName>
</protein>
<dbReference type="AlphaFoldDB" id="A0A9D7XK83"/>
<dbReference type="EMBL" id="JADKIO010000005">
    <property type="protein sequence ID" value="MBK9795320.1"/>
    <property type="molecule type" value="Genomic_DNA"/>
</dbReference>
<evidence type="ECO:0000256" key="1">
    <source>
        <dbReference type="ARBA" id="ARBA00001974"/>
    </source>
</evidence>
<dbReference type="PANTHER" id="PTHR43884">
    <property type="entry name" value="ACYL-COA DEHYDROGENASE"/>
    <property type="match status" value="1"/>
</dbReference>
<evidence type="ECO:0000256" key="3">
    <source>
        <dbReference type="ARBA" id="ARBA00022630"/>
    </source>
</evidence>
<evidence type="ECO:0000259" key="5">
    <source>
        <dbReference type="Pfam" id="PF00441"/>
    </source>
</evidence>
<comment type="cofactor">
    <cofactor evidence="1">
        <name>FAD</name>
        <dbReference type="ChEBI" id="CHEBI:57692"/>
    </cofactor>
</comment>
<dbReference type="CDD" id="cd00567">
    <property type="entry name" value="ACAD"/>
    <property type="match status" value="1"/>
</dbReference>
<feature type="domain" description="Acyl-CoA dehydrogenase/oxidase C-terminal" evidence="5">
    <location>
        <begin position="237"/>
        <end position="385"/>
    </location>
</feature>
<dbReference type="PANTHER" id="PTHR43884:SF19">
    <property type="entry name" value="ACYL-COA DEHYDROGENASE FADE4-RELATED"/>
    <property type="match status" value="1"/>
</dbReference>
<dbReference type="GO" id="GO:0005886">
    <property type="term" value="C:plasma membrane"/>
    <property type="evidence" value="ECO:0007669"/>
    <property type="project" value="TreeGrafter"/>
</dbReference>
<keyword evidence="4" id="KW-0274">FAD</keyword>
<dbReference type="GO" id="GO:0050660">
    <property type="term" value="F:flavin adenine dinucleotide binding"/>
    <property type="evidence" value="ECO:0007669"/>
    <property type="project" value="InterPro"/>
</dbReference>
<dbReference type="Gene3D" id="1.20.140.10">
    <property type="entry name" value="Butyryl-CoA Dehydrogenase, subunit A, domain 3"/>
    <property type="match status" value="1"/>
</dbReference>
<gene>
    <name evidence="6" type="ORF">IPP58_02265</name>
</gene>
<dbReference type="SUPFAM" id="SSF56645">
    <property type="entry name" value="Acyl-CoA dehydrogenase NM domain-like"/>
    <property type="match status" value="1"/>
</dbReference>
<dbReference type="InterPro" id="IPR009100">
    <property type="entry name" value="AcylCoA_DH/oxidase_NM_dom_sf"/>
</dbReference>
<name>A0A9D7XK83_9BACT</name>
<reference evidence="6" key="1">
    <citation type="submission" date="2020-10" db="EMBL/GenBank/DDBJ databases">
        <title>Connecting structure to function with the recovery of over 1000 high-quality activated sludge metagenome-assembled genomes encoding full-length rRNA genes using long-read sequencing.</title>
        <authorList>
            <person name="Singleton C.M."/>
            <person name="Petriglieri F."/>
            <person name="Kristensen J.M."/>
            <person name="Kirkegaard R.H."/>
            <person name="Michaelsen T.Y."/>
            <person name="Andersen M.H."/>
            <person name="Karst S.M."/>
            <person name="Dueholm M.S."/>
            <person name="Nielsen P.H."/>
            <person name="Albertsen M."/>
        </authorList>
    </citation>
    <scope>NUCLEOTIDE SEQUENCE</scope>
    <source>
        <strain evidence="6">Skiv_18-Q3-R9-52_MAXAC.067</strain>
    </source>
</reference>
<dbReference type="InterPro" id="IPR009075">
    <property type="entry name" value="AcylCo_DH/oxidase_C"/>
</dbReference>
<evidence type="ECO:0000313" key="7">
    <source>
        <dbReference type="Proteomes" id="UP000886657"/>
    </source>
</evidence>
<comment type="caution">
    <text evidence="6">The sequence shown here is derived from an EMBL/GenBank/DDBJ whole genome shotgun (WGS) entry which is preliminary data.</text>
</comment>
<keyword evidence="3" id="KW-0285">Flavoprotein</keyword>
<proteinExistence type="inferred from homology"/>
<comment type="similarity">
    <text evidence="2">Belongs to the acyl-CoA dehydrogenase family.</text>
</comment>
<dbReference type="SUPFAM" id="SSF47203">
    <property type="entry name" value="Acyl-CoA dehydrogenase C-terminal domain-like"/>
    <property type="match status" value="1"/>
</dbReference>
<evidence type="ECO:0000313" key="6">
    <source>
        <dbReference type="EMBL" id="MBK9795320.1"/>
    </source>
</evidence>
<dbReference type="InterPro" id="IPR036250">
    <property type="entry name" value="AcylCo_DH-like_C"/>
</dbReference>